<evidence type="ECO:0000313" key="6">
    <source>
        <dbReference type="EMBL" id="MCB2410614.1"/>
    </source>
</evidence>
<dbReference type="RefSeq" id="WP_226179681.1">
    <property type="nucleotide sequence ID" value="NZ_JAJADR010000009.1"/>
</dbReference>
<keyword evidence="7" id="KW-1185">Reference proteome</keyword>
<keyword evidence="3 5" id="KW-0378">Hydrolase</keyword>
<protein>
    <submittedName>
        <fullName evidence="6">Glycoside hydrolase family 43 protein</fullName>
    </submittedName>
</protein>
<dbReference type="GO" id="GO:0016787">
    <property type="term" value="F:hydrolase activity"/>
    <property type="evidence" value="ECO:0007669"/>
    <property type="project" value="UniProtKB-KW"/>
</dbReference>
<evidence type="ECO:0000256" key="5">
    <source>
        <dbReference type="RuleBase" id="RU361187"/>
    </source>
</evidence>
<dbReference type="Pfam" id="PF04616">
    <property type="entry name" value="Glyco_hydro_43"/>
    <property type="match status" value="1"/>
</dbReference>
<dbReference type="Gene3D" id="2.115.10.20">
    <property type="entry name" value="Glycosyl hydrolase domain, family 43"/>
    <property type="match status" value="1"/>
</dbReference>
<reference evidence="6" key="1">
    <citation type="submission" date="2021-10" db="EMBL/GenBank/DDBJ databases">
        <authorList>
            <person name="Dean J.D."/>
            <person name="Kim M.K."/>
            <person name="Newey C.N."/>
            <person name="Stoker T.S."/>
            <person name="Thompson D.W."/>
            <person name="Grose J.H."/>
        </authorList>
    </citation>
    <scope>NUCLEOTIDE SEQUENCE</scope>
    <source>
        <strain evidence="6">BT178</strain>
    </source>
</reference>
<evidence type="ECO:0000256" key="1">
    <source>
        <dbReference type="ARBA" id="ARBA00004834"/>
    </source>
</evidence>
<organism evidence="6 7">
    <name type="scientific">Hymenobacter lucidus</name>
    <dbReference type="NCBI Taxonomy" id="2880930"/>
    <lineage>
        <taxon>Bacteria</taxon>
        <taxon>Pseudomonadati</taxon>
        <taxon>Bacteroidota</taxon>
        <taxon>Cytophagia</taxon>
        <taxon>Cytophagales</taxon>
        <taxon>Hymenobacteraceae</taxon>
        <taxon>Hymenobacter</taxon>
    </lineage>
</organism>
<dbReference type="CDD" id="cd08983">
    <property type="entry name" value="GH43_Bt3655-like"/>
    <property type="match status" value="1"/>
</dbReference>
<dbReference type="InterPro" id="IPR006710">
    <property type="entry name" value="Glyco_hydro_43"/>
</dbReference>
<dbReference type="EMBL" id="JAJADR010000009">
    <property type="protein sequence ID" value="MCB2410614.1"/>
    <property type="molecule type" value="Genomic_DNA"/>
</dbReference>
<proteinExistence type="inferred from homology"/>
<evidence type="ECO:0000256" key="3">
    <source>
        <dbReference type="ARBA" id="ARBA00022801"/>
    </source>
</evidence>
<dbReference type="PANTHER" id="PTHR43301:SF3">
    <property type="entry name" value="ARABINAN ENDO-1,5-ALPHA-L-ARABINOSIDASE A-RELATED"/>
    <property type="match status" value="1"/>
</dbReference>
<dbReference type="InterPro" id="IPR023296">
    <property type="entry name" value="Glyco_hydro_beta-prop_sf"/>
</dbReference>
<gene>
    <name evidence="6" type="ORF">LGH74_21685</name>
</gene>
<dbReference type="PANTHER" id="PTHR43301">
    <property type="entry name" value="ARABINAN ENDO-1,5-ALPHA-L-ARABINOSIDASE"/>
    <property type="match status" value="1"/>
</dbReference>
<dbReference type="Proteomes" id="UP001165296">
    <property type="component" value="Unassembled WGS sequence"/>
</dbReference>
<keyword evidence="4 5" id="KW-0326">Glycosidase</keyword>
<dbReference type="InterPro" id="IPR050727">
    <property type="entry name" value="GH43_arabinanases"/>
</dbReference>
<evidence type="ECO:0000256" key="4">
    <source>
        <dbReference type="ARBA" id="ARBA00023295"/>
    </source>
</evidence>
<name>A0ABS8AXV6_9BACT</name>
<dbReference type="SUPFAM" id="SSF75005">
    <property type="entry name" value="Arabinanase/levansucrase/invertase"/>
    <property type="match status" value="1"/>
</dbReference>
<evidence type="ECO:0000313" key="7">
    <source>
        <dbReference type="Proteomes" id="UP001165296"/>
    </source>
</evidence>
<comment type="caution">
    <text evidence="6">The sequence shown here is derived from an EMBL/GenBank/DDBJ whole genome shotgun (WGS) entry which is preliminary data.</text>
</comment>
<sequence>MTYHFAYINKDPNYVMLPLLKSILPRVLLATGLLVFQTTGALAQQPLAFAYFKGNSRDGLHLAYSRDGYTWQALKNDSSFLKPAVAHDRLMRDPCILRGPDGRFHMVWTVSWNDKGIGYASSPDLVHWSEQQFVPVMQHEAGARNCWAPEINYDARRKQYVIYWATTITGRFPETQARAESSYNHRIYYTTTQDFKTYAPARLLYEPGFNVIDASIQQDGKRYVLFLKDETVEPKPQKNLRVAYSKHLTGPYGQPSPPITGDYWAEGPTAVRLGTDWLVYFDQYRLHRYGAVRSRDLKTWTDVSDQIRLPAGLRHGTILPISEQELQLLLRE</sequence>
<accession>A0ABS8AXV6</accession>
<comment type="similarity">
    <text evidence="2 5">Belongs to the glycosyl hydrolase 43 family.</text>
</comment>
<comment type="pathway">
    <text evidence="1">Glycan metabolism; L-arabinan degradation.</text>
</comment>
<evidence type="ECO:0000256" key="2">
    <source>
        <dbReference type="ARBA" id="ARBA00009865"/>
    </source>
</evidence>